<reference evidence="2 3" key="1">
    <citation type="journal article" date="2023" name="Plants (Basel)">
        <title>Bridging the Gap: Combining Genomics and Transcriptomics Approaches to Understand Stylosanthes scabra, an Orphan Legume from the Brazilian Caatinga.</title>
        <authorList>
            <person name="Ferreira-Neto J.R.C."/>
            <person name="da Silva M.D."/>
            <person name="Binneck E."/>
            <person name="de Melo N.F."/>
            <person name="da Silva R.H."/>
            <person name="de Melo A.L.T.M."/>
            <person name="Pandolfi V."/>
            <person name="Bustamante F.O."/>
            <person name="Brasileiro-Vidal A.C."/>
            <person name="Benko-Iseppon A.M."/>
        </authorList>
    </citation>
    <scope>NUCLEOTIDE SEQUENCE [LARGE SCALE GENOMIC DNA]</scope>
    <source>
        <tissue evidence="2">Leaves</tissue>
    </source>
</reference>
<evidence type="ECO:0000313" key="2">
    <source>
        <dbReference type="EMBL" id="MED6131910.1"/>
    </source>
</evidence>
<keyword evidence="3" id="KW-1185">Reference proteome</keyword>
<protein>
    <submittedName>
        <fullName evidence="2">Uncharacterized protein</fullName>
    </submittedName>
</protein>
<feature type="compositionally biased region" description="Basic and acidic residues" evidence="1">
    <location>
        <begin position="141"/>
        <end position="152"/>
    </location>
</feature>
<accession>A0ABU6S6V2</accession>
<evidence type="ECO:0000256" key="1">
    <source>
        <dbReference type="SAM" id="MobiDB-lite"/>
    </source>
</evidence>
<gene>
    <name evidence="2" type="ORF">PIB30_014356</name>
</gene>
<sequence>MSLLLGFVVCRRQPSGDVVGLVDEDGVVEEDMMVGMEGPMQESLLSFSDGVLSPTFLERQFGADGAYYADWARCLQESPQVAYSGSSSQAHAHAPVDLNEPASDLFGDFSFVLGGTPPSAFVDVPAQEQDDDQAQHVVGGRAEHDGEDPEPRRGRRVTRRRGCGAGGICRCFSRWLLDGLGLMFSFQTYHVL</sequence>
<feature type="region of interest" description="Disordered" evidence="1">
    <location>
        <begin position="128"/>
        <end position="160"/>
    </location>
</feature>
<proteinExistence type="predicted"/>
<organism evidence="2 3">
    <name type="scientific">Stylosanthes scabra</name>
    <dbReference type="NCBI Taxonomy" id="79078"/>
    <lineage>
        <taxon>Eukaryota</taxon>
        <taxon>Viridiplantae</taxon>
        <taxon>Streptophyta</taxon>
        <taxon>Embryophyta</taxon>
        <taxon>Tracheophyta</taxon>
        <taxon>Spermatophyta</taxon>
        <taxon>Magnoliopsida</taxon>
        <taxon>eudicotyledons</taxon>
        <taxon>Gunneridae</taxon>
        <taxon>Pentapetalae</taxon>
        <taxon>rosids</taxon>
        <taxon>fabids</taxon>
        <taxon>Fabales</taxon>
        <taxon>Fabaceae</taxon>
        <taxon>Papilionoideae</taxon>
        <taxon>50 kb inversion clade</taxon>
        <taxon>dalbergioids sensu lato</taxon>
        <taxon>Dalbergieae</taxon>
        <taxon>Pterocarpus clade</taxon>
        <taxon>Stylosanthes</taxon>
    </lineage>
</organism>
<dbReference type="Proteomes" id="UP001341840">
    <property type="component" value="Unassembled WGS sequence"/>
</dbReference>
<name>A0ABU6S6V2_9FABA</name>
<evidence type="ECO:0000313" key="3">
    <source>
        <dbReference type="Proteomes" id="UP001341840"/>
    </source>
</evidence>
<dbReference type="EMBL" id="JASCZI010060453">
    <property type="protein sequence ID" value="MED6131910.1"/>
    <property type="molecule type" value="Genomic_DNA"/>
</dbReference>
<comment type="caution">
    <text evidence="2">The sequence shown here is derived from an EMBL/GenBank/DDBJ whole genome shotgun (WGS) entry which is preliminary data.</text>
</comment>